<keyword evidence="3" id="KW-1185">Reference proteome</keyword>
<keyword evidence="1" id="KW-0732">Signal</keyword>
<dbReference type="RefSeq" id="XP_007930991.1">
    <property type="nucleotide sequence ID" value="XM_007932800.1"/>
</dbReference>
<sequence length="51" mass="5458">MLPLCCLAWSLAEFLAKVLLSPTSGLESITIDAKCSRARFDMEAEVQNAGG</sequence>
<feature type="chain" id="PRO_5004030594" evidence="1">
    <location>
        <begin position="21"/>
        <end position="51"/>
    </location>
</feature>
<dbReference type="GeneID" id="19334706"/>
<organism evidence="2 3">
    <name type="scientific">Pseudocercospora fijiensis (strain CIRAD86)</name>
    <name type="common">Black leaf streak disease fungus</name>
    <name type="synonym">Mycosphaerella fijiensis</name>
    <dbReference type="NCBI Taxonomy" id="383855"/>
    <lineage>
        <taxon>Eukaryota</taxon>
        <taxon>Fungi</taxon>
        <taxon>Dikarya</taxon>
        <taxon>Ascomycota</taxon>
        <taxon>Pezizomycotina</taxon>
        <taxon>Dothideomycetes</taxon>
        <taxon>Dothideomycetidae</taxon>
        <taxon>Mycosphaerellales</taxon>
        <taxon>Mycosphaerellaceae</taxon>
        <taxon>Pseudocercospora</taxon>
    </lineage>
</organism>
<dbReference type="EMBL" id="KB446563">
    <property type="protein sequence ID" value="EME78679.1"/>
    <property type="molecule type" value="Genomic_DNA"/>
</dbReference>
<proteinExistence type="predicted"/>
<dbReference type="KEGG" id="pfj:MYCFIDRAFT_183963"/>
<dbReference type="HOGENOM" id="CLU_3107440_0_0_1"/>
<reference evidence="2 3" key="1">
    <citation type="journal article" date="2012" name="PLoS Pathog.">
        <title>Diverse lifestyles and strategies of plant pathogenesis encoded in the genomes of eighteen Dothideomycetes fungi.</title>
        <authorList>
            <person name="Ohm R.A."/>
            <person name="Feau N."/>
            <person name="Henrissat B."/>
            <person name="Schoch C.L."/>
            <person name="Horwitz B.A."/>
            <person name="Barry K.W."/>
            <person name="Condon B.J."/>
            <person name="Copeland A.C."/>
            <person name="Dhillon B."/>
            <person name="Glaser F."/>
            <person name="Hesse C.N."/>
            <person name="Kosti I."/>
            <person name="LaButti K."/>
            <person name="Lindquist E.A."/>
            <person name="Lucas S."/>
            <person name="Salamov A.A."/>
            <person name="Bradshaw R.E."/>
            <person name="Ciuffetti L."/>
            <person name="Hamelin R.C."/>
            <person name="Kema G.H.J."/>
            <person name="Lawrence C."/>
            <person name="Scott J.A."/>
            <person name="Spatafora J.W."/>
            <person name="Turgeon B.G."/>
            <person name="de Wit P.J.G.M."/>
            <person name="Zhong S."/>
            <person name="Goodwin S.B."/>
            <person name="Grigoriev I.V."/>
        </authorList>
    </citation>
    <scope>NUCLEOTIDE SEQUENCE [LARGE SCALE GENOMIC DNA]</scope>
    <source>
        <strain evidence="2 3">CIRAD86</strain>
    </source>
</reference>
<name>M2ZHT6_PSEFD</name>
<feature type="signal peptide" evidence="1">
    <location>
        <begin position="1"/>
        <end position="20"/>
    </location>
</feature>
<dbReference type="VEuPathDB" id="FungiDB:MYCFIDRAFT_183963"/>
<evidence type="ECO:0000256" key="1">
    <source>
        <dbReference type="SAM" id="SignalP"/>
    </source>
</evidence>
<accession>M2ZHT6</accession>
<dbReference type="AlphaFoldDB" id="M2ZHT6"/>
<gene>
    <name evidence="2" type="ORF">MYCFIDRAFT_183963</name>
</gene>
<evidence type="ECO:0000313" key="3">
    <source>
        <dbReference type="Proteomes" id="UP000016932"/>
    </source>
</evidence>
<evidence type="ECO:0000313" key="2">
    <source>
        <dbReference type="EMBL" id="EME78679.1"/>
    </source>
</evidence>
<protein>
    <submittedName>
        <fullName evidence="2">Uncharacterized protein</fullName>
    </submittedName>
</protein>
<dbReference type="Proteomes" id="UP000016932">
    <property type="component" value="Unassembled WGS sequence"/>
</dbReference>